<keyword evidence="8" id="KW-0812">Transmembrane</keyword>
<feature type="domain" description="ZZ-type" evidence="9">
    <location>
        <begin position="231"/>
        <end position="283"/>
    </location>
</feature>
<feature type="region of interest" description="Disordered" evidence="7">
    <location>
        <begin position="853"/>
        <end position="897"/>
    </location>
</feature>
<feature type="region of interest" description="Disordered" evidence="7">
    <location>
        <begin position="472"/>
        <end position="510"/>
    </location>
</feature>
<evidence type="ECO:0000259" key="10">
    <source>
        <dbReference type="PROSITE" id="PS50222"/>
    </source>
</evidence>
<dbReference type="OrthoDB" id="2122982at2759"/>
<evidence type="ECO:0000256" key="2">
    <source>
        <dbReference type="ARBA" id="ARBA00022737"/>
    </source>
</evidence>
<evidence type="ECO:0000256" key="4">
    <source>
        <dbReference type="ARBA" id="ARBA00022833"/>
    </source>
</evidence>
<accession>A0A6A5WS87</accession>
<dbReference type="GO" id="GO:0005829">
    <property type="term" value="C:cytosol"/>
    <property type="evidence" value="ECO:0007669"/>
    <property type="project" value="TreeGrafter"/>
</dbReference>
<dbReference type="InterPro" id="IPR000433">
    <property type="entry name" value="Znf_ZZ"/>
</dbReference>
<dbReference type="EMBL" id="ML977570">
    <property type="protein sequence ID" value="KAF2003908.1"/>
    <property type="molecule type" value="Genomic_DNA"/>
</dbReference>
<dbReference type="InterPro" id="IPR018247">
    <property type="entry name" value="EF_Hand_1_Ca_BS"/>
</dbReference>
<name>A0A6A5WS87_9PLEO</name>
<keyword evidence="8" id="KW-0472">Membrane</keyword>
<evidence type="ECO:0000313" key="12">
    <source>
        <dbReference type="Proteomes" id="UP000799779"/>
    </source>
</evidence>
<keyword evidence="12" id="KW-1185">Reference proteome</keyword>
<feature type="domain" description="EF-hand" evidence="10">
    <location>
        <begin position="369"/>
        <end position="404"/>
    </location>
</feature>
<dbReference type="PROSITE" id="PS50222">
    <property type="entry name" value="EF_HAND_2"/>
    <property type="match status" value="2"/>
</dbReference>
<keyword evidence="3 6" id="KW-0863">Zinc-finger</keyword>
<dbReference type="CDD" id="cd00051">
    <property type="entry name" value="EFh"/>
    <property type="match status" value="1"/>
</dbReference>
<keyword evidence="4" id="KW-0862">Zinc</keyword>
<feature type="transmembrane region" description="Helical" evidence="8">
    <location>
        <begin position="12"/>
        <end position="32"/>
    </location>
</feature>
<reference evidence="11" key="1">
    <citation type="journal article" date="2020" name="Stud. Mycol.">
        <title>101 Dothideomycetes genomes: a test case for predicting lifestyles and emergence of pathogens.</title>
        <authorList>
            <person name="Haridas S."/>
            <person name="Albert R."/>
            <person name="Binder M."/>
            <person name="Bloem J."/>
            <person name="Labutti K."/>
            <person name="Salamov A."/>
            <person name="Andreopoulos B."/>
            <person name="Baker S."/>
            <person name="Barry K."/>
            <person name="Bills G."/>
            <person name="Bluhm B."/>
            <person name="Cannon C."/>
            <person name="Castanera R."/>
            <person name="Culley D."/>
            <person name="Daum C."/>
            <person name="Ezra D."/>
            <person name="Gonzalez J."/>
            <person name="Henrissat B."/>
            <person name="Kuo A."/>
            <person name="Liang C."/>
            <person name="Lipzen A."/>
            <person name="Lutzoni F."/>
            <person name="Magnuson J."/>
            <person name="Mondo S."/>
            <person name="Nolan M."/>
            <person name="Ohm R."/>
            <person name="Pangilinan J."/>
            <person name="Park H.-J."/>
            <person name="Ramirez L."/>
            <person name="Alfaro M."/>
            <person name="Sun H."/>
            <person name="Tritt A."/>
            <person name="Yoshinaga Y."/>
            <person name="Zwiers L.-H."/>
            <person name="Turgeon B."/>
            <person name="Goodwin S."/>
            <person name="Spatafora J."/>
            <person name="Crous P."/>
            <person name="Grigoriev I."/>
        </authorList>
    </citation>
    <scope>NUCLEOTIDE SEQUENCE</scope>
    <source>
        <strain evidence="11">CBS 123094</strain>
    </source>
</reference>
<sequence length="1025" mass="114616">MASSPASSVARYRPAILAVIGAAAAYAVYTIISHGPARAPDGLRRSNAVRRHGPRRQHSRTGPVLHRLEQHAQPLGDFDFFGVTLMLDPSDVPAPPALREMAANLEPTASPELVENQVNQLYDTMLDRFLALTFPSAPLTSVERLAVGQWVSPHLPRGDTLPLALERHTRRFSGQETDVLGDNDGAESIAGTELTWGELSGDDANDADGQTLQRTLYHIAEERARHEGVVHRGITCNGCDTKPIRGIRWRCANCADFDLCSDCEATNSHIKTHIFYKIRVPAPYLGVSKQEPIYPGRPHVMSPSISASLRKRLVDETKMEVEEVEALWDQFTCLAGTEWDQDPNGIGWALDRRAFNHAFIPRYSTFISAPNLIYDRIFAYYDTDHNGMIGFEEFVKGLDGMHSHENGVKFRIVFNGYDIDGDGYISRKDVLRIFRAYYAIEKEATRNYLAEAAEELSVRGALETIHSSQPLGSAFTQNSIPAHNPSNPRLLEKGNVESSHLEPLVDDTEDTADREEIIRIANPAHAIDTTVRHDAGDNALRERWARRQFYVDEEEGLRRPHDLQDAPLTGDVGTHVNGVVETPASPAQERPSVSRSSSRVRFQDDVDMDARSNASTSSRPVGERWGGYEIPEPEKDLGKEVLYQITQQAFNELLNPLFQEKEDNAMDAFSTRVERRKFAAEVDTAVDEFKREDDMNKAVVYVGVSRYTKCILKQVIGSGNNITALLEELKHARLNRSELEDTLFSMISVAEEELLGRSRVWPPDWKPEPLDLWNAKLCRMQFKHELKNAVAGLATDVGWLPAPSLPRNSPGNHLPLTNDANGVAVAHEAIHRDPTMPQFRPNAVADIPTIPHISESTTSVSDEETAGSDSSSDRLPSQRTAHPTEVTLSSIIHPGVGDSNINDVRALSKSQDSNSSHAQESNDPVIFILWMNSDTMTILTERRPVSHNSPYEQDTSYKPLERNIRRAAMKPDSPLHYVMLASLEAVEAEINERKGSGLINYEEWDEKMQEGRLRFLQAWMDWVSF</sequence>
<gene>
    <name evidence="11" type="ORF">P154DRAFT_427980</name>
</gene>
<dbReference type="SUPFAM" id="SSF47473">
    <property type="entry name" value="EF-hand"/>
    <property type="match status" value="1"/>
</dbReference>
<feature type="region of interest" description="Disordered" evidence="7">
    <location>
        <begin position="561"/>
        <end position="628"/>
    </location>
</feature>
<organism evidence="11 12">
    <name type="scientific">Amniculicola lignicola CBS 123094</name>
    <dbReference type="NCBI Taxonomy" id="1392246"/>
    <lineage>
        <taxon>Eukaryota</taxon>
        <taxon>Fungi</taxon>
        <taxon>Dikarya</taxon>
        <taxon>Ascomycota</taxon>
        <taxon>Pezizomycotina</taxon>
        <taxon>Dothideomycetes</taxon>
        <taxon>Pleosporomycetidae</taxon>
        <taxon>Pleosporales</taxon>
        <taxon>Amniculicolaceae</taxon>
        <taxon>Amniculicola</taxon>
    </lineage>
</organism>
<evidence type="ECO:0000259" key="9">
    <source>
        <dbReference type="PROSITE" id="PS50135"/>
    </source>
</evidence>
<dbReference type="Pfam" id="PF13202">
    <property type="entry name" value="EF-hand_5"/>
    <property type="match status" value="1"/>
</dbReference>
<dbReference type="InterPro" id="IPR028846">
    <property type="entry name" value="Recoverin"/>
</dbReference>
<dbReference type="GO" id="GO:0016020">
    <property type="term" value="C:membrane"/>
    <property type="evidence" value="ECO:0007669"/>
    <property type="project" value="TreeGrafter"/>
</dbReference>
<keyword evidence="2" id="KW-0677">Repeat</keyword>
<evidence type="ECO:0000256" key="1">
    <source>
        <dbReference type="ARBA" id="ARBA00022723"/>
    </source>
</evidence>
<evidence type="ECO:0000256" key="3">
    <source>
        <dbReference type="ARBA" id="ARBA00022771"/>
    </source>
</evidence>
<dbReference type="PANTHER" id="PTHR23055">
    <property type="entry name" value="CALCIUM BINDING PROTEINS"/>
    <property type="match status" value="1"/>
</dbReference>
<dbReference type="InterPro" id="IPR011992">
    <property type="entry name" value="EF-hand-dom_pair"/>
</dbReference>
<evidence type="ECO:0000256" key="7">
    <source>
        <dbReference type="SAM" id="MobiDB-lite"/>
    </source>
</evidence>
<dbReference type="SMART" id="SM00054">
    <property type="entry name" value="EFh"/>
    <property type="match status" value="2"/>
</dbReference>
<dbReference type="PRINTS" id="PR00450">
    <property type="entry name" value="RECOVERIN"/>
</dbReference>
<keyword evidence="1" id="KW-0479">Metal-binding</keyword>
<evidence type="ECO:0000256" key="8">
    <source>
        <dbReference type="SAM" id="Phobius"/>
    </source>
</evidence>
<feature type="compositionally biased region" description="Polar residues" evidence="7">
    <location>
        <begin position="867"/>
        <end position="890"/>
    </location>
</feature>
<proteinExistence type="predicted"/>
<keyword evidence="8" id="KW-1133">Transmembrane helix</keyword>
<dbReference type="Pfam" id="PF00569">
    <property type="entry name" value="ZZ"/>
    <property type="match status" value="1"/>
</dbReference>
<protein>
    <recommendedName>
        <fullName evidence="13">EF-hand</fullName>
    </recommendedName>
</protein>
<dbReference type="CDD" id="cd02340">
    <property type="entry name" value="ZZ_NBR1_like"/>
    <property type="match status" value="1"/>
</dbReference>
<dbReference type="PROSITE" id="PS00018">
    <property type="entry name" value="EF_HAND_1"/>
    <property type="match status" value="2"/>
</dbReference>
<dbReference type="InterPro" id="IPR002048">
    <property type="entry name" value="EF_hand_dom"/>
</dbReference>
<dbReference type="SMART" id="SM00291">
    <property type="entry name" value="ZnF_ZZ"/>
    <property type="match status" value="1"/>
</dbReference>
<dbReference type="SUPFAM" id="SSF57850">
    <property type="entry name" value="RING/U-box"/>
    <property type="match status" value="1"/>
</dbReference>
<evidence type="ECO:0008006" key="13">
    <source>
        <dbReference type="Google" id="ProtNLM"/>
    </source>
</evidence>
<feature type="compositionally biased region" description="Polar residues" evidence="7">
    <location>
        <begin position="472"/>
        <end position="487"/>
    </location>
</feature>
<dbReference type="Proteomes" id="UP000799779">
    <property type="component" value="Unassembled WGS sequence"/>
</dbReference>
<dbReference type="PROSITE" id="PS50135">
    <property type="entry name" value="ZF_ZZ_2"/>
    <property type="match status" value="1"/>
</dbReference>
<evidence type="ECO:0000256" key="5">
    <source>
        <dbReference type="ARBA" id="ARBA00022837"/>
    </source>
</evidence>
<dbReference type="GO" id="GO:0008270">
    <property type="term" value="F:zinc ion binding"/>
    <property type="evidence" value="ECO:0007669"/>
    <property type="project" value="UniProtKB-KW"/>
</dbReference>
<feature type="compositionally biased region" description="Basic and acidic residues" evidence="7">
    <location>
        <begin position="601"/>
        <end position="610"/>
    </location>
</feature>
<dbReference type="PANTHER" id="PTHR23055:SF187">
    <property type="entry name" value="EF HAND DOMAIN PROTEIN (AFU_ORTHOLOGUE AFUA_6G07310)"/>
    <property type="match status" value="1"/>
</dbReference>
<feature type="region of interest" description="Disordered" evidence="7">
    <location>
        <begin position="40"/>
        <end position="62"/>
    </location>
</feature>
<dbReference type="Gene3D" id="1.10.238.10">
    <property type="entry name" value="EF-hand"/>
    <property type="match status" value="1"/>
</dbReference>
<keyword evidence="5" id="KW-0106">Calcium</keyword>
<dbReference type="InterPro" id="IPR043145">
    <property type="entry name" value="Znf_ZZ_sf"/>
</dbReference>
<dbReference type="Gene3D" id="3.30.60.90">
    <property type="match status" value="1"/>
</dbReference>
<dbReference type="GO" id="GO:0005509">
    <property type="term" value="F:calcium ion binding"/>
    <property type="evidence" value="ECO:0007669"/>
    <property type="project" value="InterPro"/>
</dbReference>
<feature type="domain" description="EF-hand" evidence="10">
    <location>
        <begin position="405"/>
        <end position="440"/>
    </location>
</feature>
<evidence type="ECO:0000256" key="6">
    <source>
        <dbReference type="PROSITE-ProRule" id="PRU00228"/>
    </source>
</evidence>
<dbReference type="AlphaFoldDB" id="A0A6A5WS87"/>
<evidence type="ECO:0000313" key="11">
    <source>
        <dbReference type="EMBL" id="KAF2003908.1"/>
    </source>
</evidence>
<dbReference type="PROSITE" id="PS01357">
    <property type="entry name" value="ZF_ZZ_1"/>
    <property type="match status" value="1"/>
</dbReference>
<feature type="compositionally biased region" description="Basic residues" evidence="7">
    <location>
        <begin position="47"/>
        <end position="59"/>
    </location>
</feature>